<feature type="region of interest" description="Disordered" evidence="1">
    <location>
        <begin position="214"/>
        <end position="275"/>
    </location>
</feature>
<dbReference type="InterPro" id="IPR029071">
    <property type="entry name" value="Ubiquitin-like_domsf"/>
</dbReference>
<feature type="domain" description="UBX" evidence="2">
    <location>
        <begin position="291"/>
        <end position="373"/>
    </location>
</feature>
<dbReference type="PROSITE" id="PS50033">
    <property type="entry name" value="UBX"/>
    <property type="match status" value="1"/>
</dbReference>
<reference evidence="4" key="1">
    <citation type="journal article" date="2017" name="Nat. Commun.">
        <title>The asparagus genome sheds light on the origin and evolution of a young Y chromosome.</title>
        <authorList>
            <person name="Harkess A."/>
            <person name="Zhou J."/>
            <person name="Xu C."/>
            <person name="Bowers J.E."/>
            <person name="Van der Hulst R."/>
            <person name="Ayyampalayam S."/>
            <person name="Mercati F."/>
            <person name="Riccardi P."/>
            <person name="McKain M.R."/>
            <person name="Kakrana A."/>
            <person name="Tang H."/>
            <person name="Ray J."/>
            <person name="Groenendijk J."/>
            <person name="Arikit S."/>
            <person name="Mathioni S.M."/>
            <person name="Nakano M."/>
            <person name="Shan H."/>
            <person name="Telgmann-Rauber A."/>
            <person name="Kanno A."/>
            <person name="Yue Z."/>
            <person name="Chen H."/>
            <person name="Li W."/>
            <person name="Chen Y."/>
            <person name="Xu X."/>
            <person name="Zhang Y."/>
            <person name="Luo S."/>
            <person name="Chen H."/>
            <person name="Gao J."/>
            <person name="Mao Z."/>
            <person name="Pires J.C."/>
            <person name="Luo M."/>
            <person name="Kudrna D."/>
            <person name="Wing R.A."/>
            <person name="Meyers B.C."/>
            <person name="Yi K."/>
            <person name="Kong H."/>
            <person name="Lavrijsen P."/>
            <person name="Sunseri F."/>
            <person name="Falavigna A."/>
            <person name="Ye Y."/>
            <person name="Leebens-Mack J.H."/>
            <person name="Chen G."/>
        </authorList>
    </citation>
    <scope>NUCLEOTIDE SEQUENCE [LARGE SCALE GENOMIC DNA]</scope>
    <source>
        <strain evidence="4">cv. DH0086</strain>
    </source>
</reference>
<evidence type="ECO:0000313" key="4">
    <source>
        <dbReference type="Proteomes" id="UP000243459"/>
    </source>
</evidence>
<dbReference type="SUPFAM" id="SSF54236">
    <property type="entry name" value="Ubiquitin-like"/>
    <property type="match status" value="1"/>
</dbReference>
<dbReference type="SUPFAM" id="SSF46934">
    <property type="entry name" value="UBA-like"/>
    <property type="match status" value="1"/>
</dbReference>
<dbReference type="CDD" id="cd02958">
    <property type="entry name" value="UAS"/>
    <property type="match status" value="1"/>
</dbReference>
<feature type="region of interest" description="Disordered" evidence="1">
    <location>
        <begin position="53"/>
        <end position="85"/>
    </location>
</feature>
<dbReference type="Gene3D" id="3.10.20.90">
    <property type="entry name" value="Phosphatidylinositol 3-kinase Catalytic Subunit, Chain A, domain 1"/>
    <property type="match status" value="1"/>
</dbReference>
<dbReference type="SUPFAM" id="SSF52833">
    <property type="entry name" value="Thioredoxin-like"/>
    <property type="match status" value="1"/>
</dbReference>
<dbReference type="InterPro" id="IPR006577">
    <property type="entry name" value="UAS"/>
</dbReference>
<dbReference type="InterPro" id="IPR036249">
    <property type="entry name" value="Thioredoxin-like_sf"/>
</dbReference>
<dbReference type="PANTHER" id="PTHR23322:SF6">
    <property type="entry name" value="UBX DOMAIN-CONTAINING PROTEIN 7"/>
    <property type="match status" value="1"/>
</dbReference>
<dbReference type="Gramene" id="ONK71168">
    <property type="protein sequence ID" value="ONK71168"/>
    <property type="gene ID" value="A4U43_C04F5510"/>
</dbReference>
<dbReference type="OMA" id="DTWANES"/>
<organism evidence="3 4">
    <name type="scientific">Asparagus officinalis</name>
    <name type="common">Garden asparagus</name>
    <dbReference type="NCBI Taxonomy" id="4686"/>
    <lineage>
        <taxon>Eukaryota</taxon>
        <taxon>Viridiplantae</taxon>
        <taxon>Streptophyta</taxon>
        <taxon>Embryophyta</taxon>
        <taxon>Tracheophyta</taxon>
        <taxon>Spermatophyta</taxon>
        <taxon>Magnoliopsida</taxon>
        <taxon>Liliopsida</taxon>
        <taxon>Asparagales</taxon>
        <taxon>Asparagaceae</taxon>
        <taxon>Asparagoideae</taxon>
        <taxon>Asparagus</taxon>
    </lineage>
</organism>
<dbReference type="GO" id="GO:0005634">
    <property type="term" value="C:nucleus"/>
    <property type="evidence" value="ECO:0007669"/>
    <property type="project" value="TreeGrafter"/>
</dbReference>
<evidence type="ECO:0000256" key="1">
    <source>
        <dbReference type="SAM" id="MobiDB-lite"/>
    </source>
</evidence>
<dbReference type="Gene3D" id="3.40.30.10">
    <property type="entry name" value="Glutaredoxin"/>
    <property type="match status" value="1"/>
</dbReference>
<dbReference type="InterPro" id="IPR001012">
    <property type="entry name" value="UBX_dom"/>
</dbReference>
<dbReference type="Pfam" id="PF14555">
    <property type="entry name" value="UBA_4"/>
    <property type="match status" value="1"/>
</dbReference>
<dbReference type="PANTHER" id="PTHR23322">
    <property type="entry name" value="FAS-ASSOCIATED PROTEIN"/>
    <property type="match status" value="1"/>
</dbReference>
<evidence type="ECO:0000259" key="2">
    <source>
        <dbReference type="PROSITE" id="PS50033"/>
    </source>
</evidence>
<accession>A0A5P1EYG4</accession>
<dbReference type="CDD" id="cd01767">
    <property type="entry name" value="UBX"/>
    <property type="match status" value="1"/>
</dbReference>
<dbReference type="Proteomes" id="UP000243459">
    <property type="component" value="Chromosome 4"/>
</dbReference>
<protein>
    <recommendedName>
        <fullName evidence="2">UBX domain-containing protein</fullName>
    </recommendedName>
</protein>
<dbReference type="SMART" id="SM00594">
    <property type="entry name" value="UAS"/>
    <property type="match status" value="1"/>
</dbReference>
<proteinExistence type="predicted"/>
<gene>
    <name evidence="3" type="ORF">A4U43_C04F5510</name>
</gene>
<dbReference type="GO" id="GO:0043130">
    <property type="term" value="F:ubiquitin binding"/>
    <property type="evidence" value="ECO:0007669"/>
    <property type="project" value="TreeGrafter"/>
</dbReference>
<dbReference type="Pfam" id="PF13899">
    <property type="entry name" value="Thioredoxin_7"/>
    <property type="match status" value="1"/>
</dbReference>
<keyword evidence="4" id="KW-1185">Reference proteome</keyword>
<dbReference type="EMBL" id="CM007384">
    <property type="protein sequence ID" value="ONK71168.1"/>
    <property type="molecule type" value="Genomic_DNA"/>
</dbReference>
<evidence type="ECO:0000313" key="3">
    <source>
        <dbReference type="EMBL" id="ONK71168.1"/>
    </source>
</evidence>
<dbReference type="Gene3D" id="1.10.8.10">
    <property type="entry name" value="DNA helicase RuvA subunit, C-terminal domain"/>
    <property type="match status" value="1"/>
</dbReference>
<name>A0A5P1EYG4_ASPOF</name>
<dbReference type="InterPro" id="IPR050730">
    <property type="entry name" value="UBX_domain-protein"/>
</dbReference>
<dbReference type="GO" id="GO:0043161">
    <property type="term" value="P:proteasome-mediated ubiquitin-dependent protein catabolic process"/>
    <property type="evidence" value="ECO:0007669"/>
    <property type="project" value="TreeGrafter"/>
</dbReference>
<sequence length="375" mass="42378">MSSSSNLISSFLDITGINSEALAVYYLKARNWQLEEALNSFFMRSEAGSTDPVSFLNPKHDKPRNEVWESDGRVDPTPTASGGNLASLYRRPNSLTIQGSFTQVKTQSLVENRWLIVNLQSNEEFNSHLLNRDTWSNESVEEMIRHNFIFWQVYNDTDEGKKVNAYYKVSSLPAILIIDPITGQQMRCWNGMIQPLDLLESLLPYTEKSPQEWVFGPSEKKSRENAETSDTYVTDEESMANPREEDRDQTAEDVDDVSLGNAQKSSEDDTLPTEDVEEPAYPSLIAEPQGSKEVICTVAIRFPDGRRLQRNFLRSDPVKLLWPFCYSLVEESKTRKAFVLTQSMPGAASKTLVAGSNQTFEEADLCNSLLSLAWL</sequence>
<feature type="compositionally biased region" description="Basic and acidic residues" evidence="1">
    <location>
        <begin position="58"/>
        <end position="74"/>
    </location>
</feature>
<dbReference type="Pfam" id="PF00789">
    <property type="entry name" value="UBX"/>
    <property type="match status" value="1"/>
</dbReference>
<dbReference type="AlphaFoldDB" id="A0A5P1EYG4"/>
<dbReference type="InterPro" id="IPR009060">
    <property type="entry name" value="UBA-like_sf"/>
</dbReference>